<protein>
    <submittedName>
        <fullName evidence="4">Ribonuclease T2</fullName>
    </submittedName>
</protein>
<dbReference type="PROSITE" id="PS00531">
    <property type="entry name" value="RNASE_T2_2"/>
    <property type="match status" value="1"/>
</dbReference>
<keyword evidence="5" id="KW-1185">Reference proteome</keyword>
<dbReference type="InterPro" id="IPR018188">
    <property type="entry name" value="RNase_T2_His_AS_1"/>
</dbReference>
<evidence type="ECO:0000256" key="3">
    <source>
        <dbReference type="SAM" id="SignalP"/>
    </source>
</evidence>
<proteinExistence type="inferred from homology"/>
<evidence type="ECO:0000313" key="4">
    <source>
        <dbReference type="EMBL" id="MBK6007249.1"/>
    </source>
</evidence>
<evidence type="ECO:0000256" key="1">
    <source>
        <dbReference type="ARBA" id="ARBA00007469"/>
    </source>
</evidence>
<dbReference type="InterPro" id="IPR039378">
    <property type="entry name" value="RNase_T2_prok"/>
</dbReference>
<dbReference type="AlphaFoldDB" id="A0A934WLY6"/>
<dbReference type="SUPFAM" id="SSF55895">
    <property type="entry name" value="Ribonuclease Rh-like"/>
    <property type="match status" value="1"/>
</dbReference>
<dbReference type="GO" id="GO:0006401">
    <property type="term" value="P:RNA catabolic process"/>
    <property type="evidence" value="ECO:0007669"/>
    <property type="project" value="UniProtKB-ARBA"/>
</dbReference>
<dbReference type="GO" id="GO:0033897">
    <property type="term" value="F:ribonuclease T2 activity"/>
    <property type="evidence" value="ECO:0007669"/>
    <property type="project" value="InterPro"/>
</dbReference>
<dbReference type="RefSeq" id="WP_201172243.1">
    <property type="nucleotide sequence ID" value="NZ_JAEPWM010000005.1"/>
</dbReference>
<evidence type="ECO:0000313" key="5">
    <source>
        <dbReference type="Proteomes" id="UP000630528"/>
    </source>
</evidence>
<keyword evidence="3" id="KW-0732">Signal</keyword>
<comment type="caution">
    <text evidence="4">The sequence shown here is derived from an EMBL/GenBank/DDBJ whole genome shotgun (WGS) entry which is preliminary data.</text>
</comment>
<dbReference type="Gene3D" id="3.90.730.10">
    <property type="entry name" value="Ribonuclease T2-like"/>
    <property type="match status" value="1"/>
</dbReference>
<comment type="similarity">
    <text evidence="1 2">Belongs to the RNase T2 family.</text>
</comment>
<dbReference type="InterPro" id="IPR036430">
    <property type="entry name" value="RNase_T2-like_sf"/>
</dbReference>
<reference evidence="4" key="2">
    <citation type="submission" date="2021-01" db="EMBL/GenBank/DDBJ databases">
        <authorList>
            <person name="Kang M."/>
        </authorList>
    </citation>
    <scope>NUCLEOTIDE SEQUENCE</scope>
    <source>
        <strain evidence="4">KACC 17527</strain>
    </source>
</reference>
<dbReference type="PANTHER" id="PTHR11240:SF22">
    <property type="entry name" value="RIBONUCLEASE T2"/>
    <property type="match status" value="1"/>
</dbReference>
<reference evidence="4" key="1">
    <citation type="journal article" date="2012" name="J. Microbiol. Biotechnol.">
        <title>Ramlibacter ginsenosidimutans sp. nov., with ginsenoside-converting activity.</title>
        <authorList>
            <person name="Wang L."/>
            <person name="An D.S."/>
            <person name="Kim S.G."/>
            <person name="Jin F.X."/>
            <person name="Kim S.C."/>
            <person name="Lee S.T."/>
            <person name="Im W.T."/>
        </authorList>
    </citation>
    <scope>NUCLEOTIDE SEQUENCE</scope>
    <source>
        <strain evidence="4">KACC 17527</strain>
    </source>
</reference>
<dbReference type="PROSITE" id="PS00530">
    <property type="entry name" value="RNASE_T2_1"/>
    <property type="match status" value="1"/>
</dbReference>
<feature type="signal peptide" evidence="3">
    <location>
        <begin position="1"/>
        <end position="22"/>
    </location>
</feature>
<dbReference type="CDD" id="cd01062">
    <property type="entry name" value="RNase_T2_prok"/>
    <property type="match status" value="1"/>
</dbReference>
<sequence length="219" mass="23270">MARLVTIVLALVVSMAAGTSHARRHHHEADRNPGAVEFDYYVLSLSWAPTFCATHRDRSDECAQPHGFVLHGLWPQYAAGGYPQTCSGRLLTPQESQVAATVYPSAQLAAHEWARHGTCSGLSPRDYFQAAASARDSIRIPSELQPGDRTASMRAADIVRALRGANPSLPSRAIVVNCGGGALTEVRICVDKDLAPRACGPDVRPSCGAAPVAVPGAHQ</sequence>
<dbReference type="InterPro" id="IPR033130">
    <property type="entry name" value="RNase_T2_His_AS_2"/>
</dbReference>
<evidence type="ECO:0000256" key="2">
    <source>
        <dbReference type="RuleBase" id="RU004328"/>
    </source>
</evidence>
<name>A0A934WLY6_9BURK</name>
<dbReference type="Pfam" id="PF00445">
    <property type="entry name" value="Ribonuclease_T2"/>
    <property type="match status" value="1"/>
</dbReference>
<feature type="chain" id="PRO_5037256511" evidence="3">
    <location>
        <begin position="23"/>
        <end position="219"/>
    </location>
</feature>
<dbReference type="InterPro" id="IPR001568">
    <property type="entry name" value="RNase_T2-like"/>
</dbReference>
<dbReference type="Proteomes" id="UP000630528">
    <property type="component" value="Unassembled WGS sequence"/>
</dbReference>
<gene>
    <name evidence="4" type="ORF">JJB11_14205</name>
</gene>
<accession>A0A934WLY6</accession>
<organism evidence="4 5">
    <name type="scientific">Ramlibacter ginsenosidimutans</name>
    <dbReference type="NCBI Taxonomy" id="502333"/>
    <lineage>
        <taxon>Bacteria</taxon>
        <taxon>Pseudomonadati</taxon>
        <taxon>Pseudomonadota</taxon>
        <taxon>Betaproteobacteria</taxon>
        <taxon>Burkholderiales</taxon>
        <taxon>Comamonadaceae</taxon>
        <taxon>Ramlibacter</taxon>
    </lineage>
</organism>
<dbReference type="GO" id="GO:0003723">
    <property type="term" value="F:RNA binding"/>
    <property type="evidence" value="ECO:0007669"/>
    <property type="project" value="InterPro"/>
</dbReference>
<dbReference type="EMBL" id="JAEPWM010000005">
    <property type="protein sequence ID" value="MBK6007249.1"/>
    <property type="molecule type" value="Genomic_DNA"/>
</dbReference>
<dbReference type="PANTHER" id="PTHR11240">
    <property type="entry name" value="RIBONUCLEASE T2"/>
    <property type="match status" value="1"/>
</dbReference>